<protein>
    <recommendedName>
        <fullName evidence="2">Nucleoid-associated protein CLV27_0920</fullName>
    </recommendedName>
</protein>
<dbReference type="AlphaFoldDB" id="A0A4R1GCM5"/>
<dbReference type="NCBIfam" id="TIGR00103">
    <property type="entry name" value="DNA_YbaB_EbfC"/>
    <property type="match status" value="1"/>
</dbReference>
<dbReference type="PANTHER" id="PTHR33449">
    <property type="entry name" value="NUCLEOID-ASSOCIATED PROTEIN YBAB"/>
    <property type="match status" value="1"/>
</dbReference>
<name>A0A4R1GCM5_9BACT</name>
<comment type="similarity">
    <text evidence="2">Belongs to the YbaB/EbfC family.</text>
</comment>
<evidence type="ECO:0000313" key="5">
    <source>
        <dbReference type="Proteomes" id="UP000295777"/>
    </source>
</evidence>
<keyword evidence="3" id="KW-0175">Coiled coil</keyword>
<proteinExistence type="inferred from homology"/>
<dbReference type="EMBL" id="SMFV01000003">
    <property type="protein sequence ID" value="TCK04490.1"/>
    <property type="molecule type" value="Genomic_DNA"/>
</dbReference>
<reference evidence="4 5" key="1">
    <citation type="submission" date="2019-03" db="EMBL/GenBank/DDBJ databases">
        <title>Genomic Encyclopedia of Archaeal and Bacterial Type Strains, Phase II (KMG-II): from individual species to whole genera.</title>
        <authorList>
            <person name="Goeker M."/>
        </authorList>
    </citation>
    <scope>NUCLEOTIDE SEQUENCE [LARGE SCALE GENOMIC DNA]</scope>
    <source>
        <strain evidence="4 5">DSM 24425</strain>
    </source>
</reference>
<dbReference type="InterPro" id="IPR036894">
    <property type="entry name" value="YbaB-like_sf"/>
</dbReference>
<dbReference type="GO" id="GO:0003677">
    <property type="term" value="F:DNA binding"/>
    <property type="evidence" value="ECO:0007669"/>
    <property type="project" value="UniProtKB-UniRule"/>
</dbReference>
<evidence type="ECO:0000256" key="3">
    <source>
        <dbReference type="SAM" id="Coils"/>
    </source>
</evidence>
<accession>A0A4R1GCM5</accession>
<evidence type="ECO:0000256" key="2">
    <source>
        <dbReference type="HAMAP-Rule" id="MF_00274"/>
    </source>
</evidence>
<keyword evidence="5" id="KW-1185">Reference proteome</keyword>
<evidence type="ECO:0000313" key="4">
    <source>
        <dbReference type="EMBL" id="TCK04490.1"/>
    </source>
</evidence>
<dbReference type="GO" id="GO:0005829">
    <property type="term" value="C:cytosol"/>
    <property type="evidence" value="ECO:0007669"/>
    <property type="project" value="TreeGrafter"/>
</dbReference>
<comment type="function">
    <text evidence="2">Binds to DNA and alters its conformation. May be involved in regulation of gene expression, nucleoid organization and DNA protection.</text>
</comment>
<dbReference type="Gene3D" id="3.30.1310.10">
    <property type="entry name" value="Nucleoid-associated protein YbaB-like domain"/>
    <property type="match status" value="1"/>
</dbReference>
<organism evidence="4 5">
    <name type="scientific">Phorcysia thermohydrogeniphila</name>
    <dbReference type="NCBI Taxonomy" id="936138"/>
    <lineage>
        <taxon>Bacteria</taxon>
        <taxon>Pseudomonadati</taxon>
        <taxon>Aquificota</taxon>
        <taxon>Aquificia</taxon>
        <taxon>Desulfurobacteriales</taxon>
        <taxon>Desulfurobacteriaceae</taxon>
        <taxon>Phorcysia</taxon>
    </lineage>
</organism>
<dbReference type="PIRSF" id="PIRSF004555">
    <property type="entry name" value="UCP004555"/>
    <property type="match status" value="1"/>
</dbReference>
<dbReference type="Pfam" id="PF02575">
    <property type="entry name" value="YbaB_DNA_bd"/>
    <property type="match status" value="1"/>
</dbReference>
<sequence>MFKGGMGNLNQLMKMAKQLQMQAVKLKEEIENREFTGTAGGGAVKVVAKGSGEVISVEISQELIDSGDREMIQDLIVIAVNQALKEARDTLGREMEKLTGGLGIDLGGLF</sequence>
<dbReference type="PANTHER" id="PTHR33449:SF1">
    <property type="entry name" value="NUCLEOID-ASSOCIATED PROTEIN YBAB"/>
    <property type="match status" value="1"/>
</dbReference>
<comment type="subunit">
    <text evidence="2">Homodimer.</text>
</comment>
<dbReference type="GO" id="GO:0043590">
    <property type="term" value="C:bacterial nucleoid"/>
    <property type="evidence" value="ECO:0007669"/>
    <property type="project" value="UniProtKB-UniRule"/>
</dbReference>
<dbReference type="SUPFAM" id="SSF82607">
    <property type="entry name" value="YbaB-like"/>
    <property type="match status" value="1"/>
</dbReference>
<evidence type="ECO:0000256" key="1">
    <source>
        <dbReference type="ARBA" id="ARBA00023125"/>
    </source>
</evidence>
<dbReference type="RefSeq" id="WP_132526261.1">
    <property type="nucleotide sequence ID" value="NZ_SMFV01000003.1"/>
</dbReference>
<keyword evidence="2" id="KW-0963">Cytoplasm</keyword>
<dbReference type="OrthoDB" id="15577at2"/>
<feature type="coiled-coil region" evidence="3">
    <location>
        <begin position="9"/>
        <end position="36"/>
    </location>
</feature>
<dbReference type="HAMAP" id="MF_00274">
    <property type="entry name" value="DNA_YbaB_EbfC"/>
    <property type="match status" value="1"/>
</dbReference>
<gene>
    <name evidence="4" type="ORF">CLV27_0920</name>
</gene>
<comment type="caution">
    <text evidence="4">The sequence shown here is derived from an EMBL/GenBank/DDBJ whole genome shotgun (WGS) entry which is preliminary data.</text>
</comment>
<dbReference type="Proteomes" id="UP000295777">
    <property type="component" value="Unassembled WGS sequence"/>
</dbReference>
<comment type="subcellular location">
    <subcellularLocation>
        <location evidence="2">Cytoplasm</location>
        <location evidence="2">Nucleoid</location>
    </subcellularLocation>
</comment>
<keyword evidence="1 2" id="KW-0238">DNA-binding</keyword>
<dbReference type="InterPro" id="IPR004401">
    <property type="entry name" value="YbaB/EbfC"/>
</dbReference>